<comment type="caution">
    <text evidence="2">The sequence shown here is derived from an EMBL/GenBank/DDBJ whole genome shotgun (WGS) entry which is preliminary data.</text>
</comment>
<feature type="compositionally biased region" description="Polar residues" evidence="1">
    <location>
        <begin position="498"/>
        <end position="508"/>
    </location>
</feature>
<dbReference type="PANTHER" id="PTHR22145:SF3">
    <property type="entry name" value="PROTEIN FAM217B"/>
    <property type="match status" value="1"/>
</dbReference>
<dbReference type="Pfam" id="PF15344">
    <property type="entry name" value="FAM217"/>
    <property type="match status" value="1"/>
</dbReference>
<feature type="compositionally biased region" description="Polar residues" evidence="1">
    <location>
        <begin position="143"/>
        <end position="157"/>
    </location>
</feature>
<protein>
    <submittedName>
        <fullName evidence="2">Uncharacterized protein</fullName>
    </submittedName>
</protein>
<feature type="region of interest" description="Disordered" evidence="1">
    <location>
        <begin position="134"/>
        <end position="188"/>
    </location>
</feature>
<feature type="region of interest" description="Disordered" evidence="1">
    <location>
        <begin position="356"/>
        <end position="464"/>
    </location>
</feature>
<reference evidence="2 3" key="1">
    <citation type="journal article" date="2023" name="bioRxiv">
        <title>Conserved and derived expression patterns and positive selection on dental genes reveal complex evolutionary context of ever-growing rodent molars.</title>
        <authorList>
            <person name="Calamari Z.T."/>
            <person name="Song A."/>
            <person name="Cohen E."/>
            <person name="Akter M."/>
            <person name="Roy R.D."/>
            <person name="Hallikas O."/>
            <person name="Christensen M.M."/>
            <person name="Li P."/>
            <person name="Marangoni P."/>
            <person name="Jernvall J."/>
            <person name="Klein O.D."/>
        </authorList>
    </citation>
    <scope>NUCLEOTIDE SEQUENCE [LARGE SCALE GENOMIC DNA]</scope>
    <source>
        <strain evidence="2">V071</strain>
    </source>
</reference>
<sequence length="526" mass="57399">RNFPARPRRAPPLVTPPACGRVPLACPAAPRSPTLPEPRCPRQPRRPHPPCRSAPQPPPGILVTCAQAAEQVCWASLFRWLDALSKDKGNKEATSPAVTIWQQVEQDCAEHCREGDTTHQTFDDEQPCDVFTKRNRMSDSRQKSSMNAGSSWNQAQHSRTSSGRRQSKSRSQGPHLSSHLGGSSLLGLSQPAADKLMGTISTEGRQEHTALGSRYQAASGSRLFLDFQSMKIIKEGADEDSASDLSDSERVAIPPSPFTPPDLNLRAEEIDPVSFSLHPDPSQAEHEHYPDFLPPPFSSWDLQDMAVVLNTESRSEALPRATGFLGKYIDRLLQLERLQLQTVQSEKARAAKARSSGVSGVLKSPRRGKLPTSALSKPFLSPEGIPKPGPSRKKGFQDEDAHPSYYAFETSSRSVDGPARPRLCSQKQGPELRMEKKKKSGKGPKFHLRASPCAEGSPAMEANGNIRIPKQSAVLLDPADSCRASRTQAHSDLKKKGSANNCGPASSSSEKKLKTNGAKQSTYKFK</sequence>
<accession>A0AAW0IJE8</accession>
<evidence type="ECO:0000313" key="2">
    <source>
        <dbReference type="EMBL" id="KAK7814243.1"/>
    </source>
</evidence>
<feature type="compositionally biased region" description="Basic residues" evidence="1">
    <location>
        <begin position="435"/>
        <end position="448"/>
    </location>
</feature>
<feature type="compositionally biased region" description="Low complexity" evidence="1">
    <location>
        <begin position="158"/>
        <end position="188"/>
    </location>
</feature>
<name>A0AAW0IJE8_MYOGA</name>
<dbReference type="PANTHER" id="PTHR22145">
    <property type="entry name" value="SI:CH211-266K22.6"/>
    <property type="match status" value="1"/>
</dbReference>
<gene>
    <name evidence="2" type="ORF">U0070_000559</name>
</gene>
<dbReference type="InterPro" id="IPR029266">
    <property type="entry name" value="FAM217"/>
</dbReference>
<proteinExistence type="predicted"/>
<feature type="region of interest" description="Disordered" evidence="1">
    <location>
        <begin position="238"/>
        <end position="264"/>
    </location>
</feature>
<evidence type="ECO:0000313" key="3">
    <source>
        <dbReference type="Proteomes" id="UP001488838"/>
    </source>
</evidence>
<dbReference type="Proteomes" id="UP001488838">
    <property type="component" value="Unassembled WGS sequence"/>
</dbReference>
<evidence type="ECO:0000256" key="1">
    <source>
        <dbReference type="SAM" id="MobiDB-lite"/>
    </source>
</evidence>
<dbReference type="EMBL" id="JBBHLL010000125">
    <property type="protein sequence ID" value="KAK7814243.1"/>
    <property type="molecule type" value="Genomic_DNA"/>
</dbReference>
<dbReference type="AlphaFoldDB" id="A0AAW0IJE8"/>
<keyword evidence="3" id="KW-1185">Reference proteome</keyword>
<organism evidence="2 3">
    <name type="scientific">Myodes glareolus</name>
    <name type="common">Bank vole</name>
    <name type="synonym">Clethrionomys glareolus</name>
    <dbReference type="NCBI Taxonomy" id="447135"/>
    <lineage>
        <taxon>Eukaryota</taxon>
        <taxon>Metazoa</taxon>
        <taxon>Chordata</taxon>
        <taxon>Craniata</taxon>
        <taxon>Vertebrata</taxon>
        <taxon>Euteleostomi</taxon>
        <taxon>Mammalia</taxon>
        <taxon>Eutheria</taxon>
        <taxon>Euarchontoglires</taxon>
        <taxon>Glires</taxon>
        <taxon>Rodentia</taxon>
        <taxon>Myomorpha</taxon>
        <taxon>Muroidea</taxon>
        <taxon>Cricetidae</taxon>
        <taxon>Arvicolinae</taxon>
        <taxon>Myodes</taxon>
    </lineage>
</organism>
<feature type="non-terminal residue" evidence="2">
    <location>
        <position position="1"/>
    </location>
</feature>
<feature type="region of interest" description="Disordered" evidence="1">
    <location>
        <begin position="479"/>
        <end position="526"/>
    </location>
</feature>
<feature type="compositionally biased region" description="Polar residues" evidence="1">
    <location>
        <begin position="517"/>
        <end position="526"/>
    </location>
</feature>
<feature type="region of interest" description="Disordered" evidence="1">
    <location>
        <begin position="1"/>
        <end position="56"/>
    </location>
</feature>